<dbReference type="GO" id="GO:0052908">
    <property type="term" value="F:16S rRNA (adenine(1518)-N(6)/adenine(1519)-N(6))-dimethyltransferase activity"/>
    <property type="evidence" value="ECO:0007669"/>
    <property type="project" value="UniProtKB-EC"/>
</dbReference>
<evidence type="ECO:0000256" key="3">
    <source>
        <dbReference type="ARBA" id="ARBA00022603"/>
    </source>
</evidence>
<feature type="binding site" evidence="7 8">
    <location>
        <position position="29"/>
    </location>
    <ligand>
        <name>S-adenosyl-L-methionine</name>
        <dbReference type="ChEBI" id="CHEBI:59789"/>
    </ligand>
</feature>
<evidence type="ECO:0000256" key="7">
    <source>
        <dbReference type="HAMAP-Rule" id="MF_00607"/>
    </source>
</evidence>
<dbReference type="InterPro" id="IPR020596">
    <property type="entry name" value="rRNA_Ade_Mease_Trfase_CS"/>
</dbReference>
<dbReference type="AlphaFoldDB" id="A0A1M7RYH4"/>
<feature type="domain" description="Ribosomal RNA adenine methylase transferase N-terminal" evidence="9">
    <location>
        <begin position="36"/>
        <end position="215"/>
    </location>
</feature>
<dbReference type="GO" id="GO:0003723">
    <property type="term" value="F:RNA binding"/>
    <property type="evidence" value="ECO:0007669"/>
    <property type="project" value="UniProtKB-UniRule"/>
</dbReference>
<sequence length="290" mass="31669">MTLAEDGLPPLREVIARHGLAAKKALGQNFLLDLNLTRRIARAAGDLSGCDVLEIGPGPGGLTRALLAEGARRVVAVERDARCLPALDEIARRWPGRLEVVHGDALELDPEARLNAPWRIVANLPYNVGTELLVRWLTPERRGGGWPPGWSGLTLMFQREVAERIVARPGAKAYGRLAVLAQWRAEARIAFDVSPRAFTPPPKVWSSVVDLRPLPAPRHPAEPDALARVTAAAFGQRRKMLRQSLRTLRPDAAEMCAEAGIDPTLRAEALDIADFCALARALRARETARS</sequence>
<evidence type="ECO:0000256" key="6">
    <source>
        <dbReference type="ARBA" id="ARBA00022884"/>
    </source>
</evidence>
<dbReference type="OrthoDB" id="9814755at2"/>
<comment type="function">
    <text evidence="7">Specifically dimethylates two adjacent adenosines (A1518 and A1519) in the loop of a conserved hairpin near the 3'-end of 16S rRNA in the 30S particle. May play a critical role in biogenesis of 30S subunits.</text>
</comment>
<accession>A0A1M7RYH4</accession>
<dbReference type="EMBL" id="FRDL01000001">
    <property type="protein sequence ID" value="SHN51387.1"/>
    <property type="molecule type" value="Genomic_DNA"/>
</dbReference>
<dbReference type="SMART" id="SM00650">
    <property type="entry name" value="rADc"/>
    <property type="match status" value="1"/>
</dbReference>
<dbReference type="InterPro" id="IPR023165">
    <property type="entry name" value="rRNA_Ade_diMease-like_C"/>
</dbReference>
<evidence type="ECO:0000259" key="9">
    <source>
        <dbReference type="SMART" id="SM00650"/>
    </source>
</evidence>
<keyword evidence="2 7" id="KW-0698">rRNA processing</keyword>
<dbReference type="GO" id="GO:0005829">
    <property type="term" value="C:cytosol"/>
    <property type="evidence" value="ECO:0007669"/>
    <property type="project" value="TreeGrafter"/>
</dbReference>
<dbReference type="Pfam" id="PF00398">
    <property type="entry name" value="RrnaAD"/>
    <property type="match status" value="1"/>
</dbReference>
<dbReference type="PANTHER" id="PTHR11727:SF7">
    <property type="entry name" value="DIMETHYLADENOSINE TRANSFERASE-RELATED"/>
    <property type="match status" value="1"/>
</dbReference>
<evidence type="ECO:0000256" key="4">
    <source>
        <dbReference type="ARBA" id="ARBA00022679"/>
    </source>
</evidence>
<keyword evidence="1 7" id="KW-0963">Cytoplasm</keyword>
<evidence type="ECO:0000256" key="8">
    <source>
        <dbReference type="PROSITE-ProRule" id="PRU01026"/>
    </source>
</evidence>
<dbReference type="Gene3D" id="3.40.50.150">
    <property type="entry name" value="Vaccinia Virus protein VP39"/>
    <property type="match status" value="1"/>
</dbReference>
<comment type="catalytic activity">
    <reaction evidence="7">
        <text>adenosine(1518)/adenosine(1519) in 16S rRNA + 4 S-adenosyl-L-methionine = N(6)-dimethyladenosine(1518)/N(6)-dimethyladenosine(1519) in 16S rRNA + 4 S-adenosyl-L-homocysteine + 4 H(+)</text>
        <dbReference type="Rhea" id="RHEA:19609"/>
        <dbReference type="Rhea" id="RHEA-COMP:10232"/>
        <dbReference type="Rhea" id="RHEA-COMP:10233"/>
        <dbReference type="ChEBI" id="CHEBI:15378"/>
        <dbReference type="ChEBI" id="CHEBI:57856"/>
        <dbReference type="ChEBI" id="CHEBI:59789"/>
        <dbReference type="ChEBI" id="CHEBI:74411"/>
        <dbReference type="ChEBI" id="CHEBI:74493"/>
        <dbReference type="EC" id="2.1.1.182"/>
    </reaction>
</comment>
<keyword evidence="3 7" id="KW-0489">Methyltransferase</keyword>
<dbReference type="InterPro" id="IPR011530">
    <property type="entry name" value="rRNA_adenine_dimethylase"/>
</dbReference>
<dbReference type="RefSeq" id="WP_072745892.1">
    <property type="nucleotide sequence ID" value="NZ_FOHL01000002.1"/>
</dbReference>
<feature type="binding site" evidence="7 8">
    <location>
        <position position="123"/>
    </location>
    <ligand>
        <name>S-adenosyl-L-methionine</name>
        <dbReference type="ChEBI" id="CHEBI:59789"/>
    </ligand>
</feature>
<dbReference type="CDD" id="cd02440">
    <property type="entry name" value="AdoMet_MTases"/>
    <property type="match status" value="1"/>
</dbReference>
<dbReference type="InterPro" id="IPR029063">
    <property type="entry name" value="SAM-dependent_MTases_sf"/>
</dbReference>
<comment type="similarity">
    <text evidence="7">Belongs to the class I-like SAM-binding methyltransferase superfamily. rRNA adenine N(6)-methyltransferase family. RsmA subfamily.</text>
</comment>
<evidence type="ECO:0000313" key="10">
    <source>
        <dbReference type="EMBL" id="SHN51387.1"/>
    </source>
</evidence>
<dbReference type="Gene3D" id="1.10.8.100">
    <property type="entry name" value="Ribosomal RNA adenine dimethylase-like, domain 2"/>
    <property type="match status" value="1"/>
</dbReference>
<keyword evidence="4 7" id="KW-0808">Transferase</keyword>
<keyword evidence="11" id="KW-1185">Reference proteome</keyword>
<dbReference type="PROSITE" id="PS01131">
    <property type="entry name" value="RRNA_A_DIMETH"/>
    <property type="match status" value="1"/>
</dbReference>
<feature type="binding site" evidence="7 8">
    <location>
        <position position="104"/>
    </location>
    <ligand>
        <name>S-adenosyl-L-methionine</name>
        <dbReference type="ChEBI" id="CHEBI:59789"/>
    </ligand>
</feature>
<dbReference type="EC" id="2.1.1.182" evidence="7"/>
<evidence type="ECO:0000313" key="11">
    <source>
        <dbReference type="Proteomes" id="UP000184066"/>
    </source>
</evidence>
<feature type="binding site" evidence="7 8">
    <location>
        <position position="31"/>
    </location>
    <ligand>
        <name>S-adenosyl-L-methionine</name>
        <dbReference type="ChEBI" id="CHEBI:59789"/>
    </ligand>
</feature>
<evidence type="ECO:0000256" key="1">
    <source>
        <dbReference type="ARBA" id="ARBA00022490"/>
    </source>
</evidence>
<feature type="binding site" evidence="7 8">
    <location>
        <position position="56"/>
    </location>
    <ligand>
        <name>S-adenosyl-L-methionine</name>
        <dbReference type="ChEBI" id="CHEBI:59789"/>
    </ligand>
</feature>
<comment type="subcellular location">
    <subcellularLocation>
        <location evidence="7">Cytoplasm</location>
    </subcellularLocation>
</comment>
<dbReference type="InterPro" id="IPR001737">
    <property type="entry name" value="KsgA/Erm"/>
</dbReference>
<dbReference type="NCBIfam" id="TIGR00755">
    <property type="entry name" value="ksgA"/>
    <property type="match status" value="1"/>
</dbReference>
<dbReference type="Proteomes" id="UP000184066">
    <property type="component" value="Unassembled WGS sequence"/>
</dbReference>
<proteinExistence type="inferred from homology"/>
<dbReference type="FunFam" id="1.10.8.100:FF:000001">
    <property type="entry name" value="Ribosomal RNA small subunit methyltransferase A"/>
    <property type="match status" value="1"/>
</dbReference>
<gene>
    <name evidence="7" type="primary">rsmA</name>
    <name evidence="7" type="synonym">ksgA</name>
    <name evidence="10" type="ORF">SAMN05216200_101323</name>
</gene>
<evidence type="ECO:0000256" key="2">
    <source>
        <dbReference type="ARBA" id="ARBA00022552"/>
    </source>
</evidence>
<organism evidence="10 11">
    <name type="scientific">Oceanicella actignis</name>
    <dbReference type="NCBI Taxonomy" id="1189325"/>
    <lineage>
        <taxon>Bacteria</taxon>
        <taxon>Pseudomonadati</taxon>
        <taxon>Pseudomonadota</taxon>
        <taxon>Alphaproteobacteria</taxon>
        <taxon>Rhodobacterales</taxon>
        <taxon>Paracoccaceae</taxon>
        <taxon>Oceanicella</taxon>
    </lineage>
</organism>
<dbReference type="STRING" id="1189325.SAMN04488119_102195"/>
<dbReference type="PANTHER" id="PTHR11727">
    <property type="entry name" value="DIMETHYLADENOSINE TRANSFERASE"/>
    <property type="match status" value="1"/>
</dbReference>
<dbReference type="InterPro" id="IPR020598">
    <property type="entry name" value="rRNA_Ade_methylase_Trfase_N"/>
</dbReference>
<dbReference type="HAMAP" id="MF_00607">
    <property type="entry name" value="16SrRNA_methyltr_A"/>
    <property type="match status" value="1"/>
</dbReference>
<evidence type="ECO:0000256" key="5">
    <source>
        <dbReference type="ARBA" id="ARBA00022691"/>
    </source>
</evidence>
<protein>
    <recommendedName>
        <fullName evidence="7">Ribosomal RNA small subunit methyltransferase A</fullName>
        <ecNumber evidence="7">2.1.1.182</ecNumber>
    </recommendedName>
    <alternativeName>
        <fullName evidence="7">16S rRNA (adenine(1518)-N(6)/adenine(1519)-N(6))-dimethyltransferase</fullName>
    </alternativeName>
    <alternativeName>
        <fullName evidence="7">16S rRNA dimethyladenosine transferase</fullName>
    </alternativeName>
    <alternativeName>
        <fullName evidence="7">16S rRNA dimethylase</fullName>
    </alternativeName>
    <alternativeName>
        <fullName evidence="7">S-adenosylmethionine-6-N', N'-adenosyl(rRNA) dimethyltransferase</fullName>
    </alternativeName>
</protein>
<keyword evidence="5 7" id="KW-0949">S-adenosyl-L-methionine</keyword>
<keyword evidence="6 7" id="KW-0694">RNA-binding</keyword>
<dbReference type="PROSITE" id="PS51689">
    <property type="entry name" value="SAM_RNA_A_N6_MT"/>
    <property type="match status" value="1"/>
</dbReference>
<dbReference type="SUPFAM" id="SSF53335">
    <property type="entry name" value="S-adenosyl-L-methionine-dependent methyltransferases"/>
    <property type="match status" value="1"/>
</dbReference>
<feature type="binding site" evidence="7 8">
    <location>
        <position position="78"/>
    </location>
    <ligand>
        <name>S-adenosyl-L-methionine</name>
        <dbReference type="ChEBI" id="CHEBI:59789"/>
    </ligand>
</feature>
<name>A0A1M7RYH4_9RHOB</name>
<reference evidence="10 11" key="1">
    <citation type="submission" date="2016-12" db="EMBL/GenBank/DDBJ databases">
        <authorList>
            <person name="Song W.-J."/>
            <person name="Kurnit D.M."/>
        </authorList>
    </citation>
    <scope>NUCLEOTIDE SEQUENCE [LARGE SCALE GENOMIC DNA]</scope>
    <source>
        <strain evidence="10 11">CGMCC 1.10808</strain>
    </source>
</reference>